<proteinExistence type="predicted"/>
<dbReference type="AlphaFoldDB" id="A0A9W4TC32"/>
<organism evidence="2 3">
    <name type="scientific">Funneliformis geosporum</name>
    <dbReference type="NCBI Taxonomy" id="1117311"/>
    <lineage>
        <taxon>Eukaryota</taxon>
        <taxon>Fungi</taxon>
        <taxon>Fungi incertae sedis</taxon>
        <taxon>Mucoromycota</taxon>
        <taxon>Glomeromycotina</taxon>
        <taxon>Glomeromycetes</taxon>
        <taxon>Glomerales</taxon>
        <taxon>Glomeraceae</taxon>
        <taxon>Funneliformis</taxon>
    </lineage>
</organism>
<accession>A0A9W4TC32</accession>
<evidence type="ECO:0000256" key="1">
    <source>
        <dbReference type="SAM" id="MobiDB-lite"/>
    </source>
</evidence>
<feature type="non-terminal residue" evidence="2">
    <location>
        <position position="1"/>
    </location>
</feature>
<keyword evidence="3" id="KW-1185">Reference proteome</keyword>
<feature type="non-terminal residue" evidence="2">
    <location>
        <position position="70"/>
    </location>
</feature>
<evidence type="ECO:0000313" key="2">
    <source>
        <dbReference type="EMBL" id="CAI2200601.1"/>
    </source>
</evidence>
<gene>
    <name evidence="2" type="ORF">FWILDA_LOCUS19650</name>
</gene>
<evidence type="ECO:0000313" key="3">
    <source>
        <dbReference type="Proteomes" id="UP001153678"/>
    </source>
</evidence>
<name>A0A9W4TC32_9GLOM</name>
<sequence>LKKNIKEPVIEALNDGDNGKIQKPASAAKRAPTAKQGRKKKEPIIKALNDGDNGKIQEITTPINQKENNE</sequence>
<feature type="region of interest" description="Disordered" evidence="1">
    <location>
        <begin position="14"/>
        <end position="70"/>
    </location>
</feature>
<comment type="caution">
    <text evidence="2">The sequence shown here is derived from an EMBL/GenBank/DDBJ whole genome shotgun (WGS) entry which is preliminary data.</text>
</comment>
<protein>
    <submittedName>
        <fullName evidence="2">4806_t:CDS:1</fullName>
    </submittedName>
</protein>
<feature type="compositionally biased region" description="Polar residues" evidence="1">
    <location>
        <begin position="58"/>
        <end position="70"/>
    </location>
</feature>
<reference evidence="2" key="1">
    <citation type="submission" date="2022-08" db="EMBL/GenBank/DDBJ databases">
        <authorList>
            <person name="Kallberg Y."/>
            <person name="Tangrot J."/>
            <person name="Rosling A."/>
        </authorList>
    </citation>
    <scope>NUCLEOTIDE SEQUENCE</scope>
    <source>
        <strain evidence="2">Wild A</strain>
    </source>
</reference>
<dbReference type="Proteomes" id="UP001153678">
    <property type="component" value="Unassembled WGS sequence"/>
</dbReference>
<dbReference type="EMBL" id="CAMKVN010024810">
    <property type="protein sequence ID" value="CAI2200601.1"/>
    <property type="molecule type" value="Genomic_DNA"/>
</dbReference>